<dbReference type="Proteomes" id="UP000050741">
    <property type="component" value="Unassembled WGS sequence"/>
</dbReference>
<organism evidence="1 2">
    <name type="scientific">Globodera pallida</name>
    <name type="common">Potato cyst nematode worm</name>
    <name type="synonym">Heterodera pallida</name>
    <dbReference type="NCBI Taxonomy" id="36090"/>
    <lineage>
        <taxon>Eukaryota</taxon>
        <taxon>Metazoa</taxon>
        <taxon>Ecdysozoa</taxon>
        <taxon>Nematoda</taxon>
        <taxon>Chromadorea</taxon>
        <taxon>Rhabditida</taxon>
        <taxon>Tylenchina</taxon>
        <taxon>Tylenchomorpha</taxon>
        <taxon>Tylenchoidea</taxon>
        <taxon>Heteroderidae</taxon>
        <taxon>Heteroderinae</taxon>
        <taxon>Globodera</taxon>
    </lineage>
</organism>
<evidence type="ECO:0000313" key="2">
    <source>
        <dbReference type="WBParaSite" id="GPLIN_000225300"/>
    </source>
</evidence>
<keyword evidence="1" id="KW-1185">Reference proteome</keyword>
<dbReference type="AlphaFoldDB" id="A0A183BNR7"/>
<name>A0A183BNR7_GLOPA</name>
<proteinExistence type="predicted"/>
<reference evidence="2" key="3">
    <citation type="submission" date="2016-06" db="UniProtKB">
        <authorList>
            <consortium name="WormBaseParasite"/>
        </authorList>
    </citation>
    <scope>IDENTIFICATION</scope>
</reference>
<protein>
    <submittedName>
        <fullName evidence="2">Uncharacterized protein</fullName>
    </submittedName>
</protein>
<evidence type="ECO:0000313" key="1">
    <source>
        <dbReference type="Proteomes" id="UP000050741"/>
    </source>
</evidence>
<accession>A0A183BNR7</accession>
<reference evidence="1" key="2">
    <citation type="submission" date="2014-05" db="EMBL/GenBank/DDBJ databases">
        <title>The genome and life-stage specific transcriptomes of Globodera pallida elucidate key aspects of plant parasitism by a cyst nematode.</title>
        <authorList>
            <person name="Cotton J.A."/>
            <person name="Lilley C.J."/>
            <person name="Jones L.M."/>
            <person name="Kikuchi T."/>
            <person name="Reid A.J."/>
            <person name="Thorpe P."/>
            <person name="Tsai I.J."/>
            <person name="Beasley H."/>
            <person name="Blok V."/>
            <person name="Cock P.J.A."/>
            <person name="Van den Akker S.E."/>
            <person name="Holroyd N."/>
            <person name="Hunt M."/>
            <person name="Mantelin S."/>
            <person name="Naghra H."/>
            <person name="Pain A."/>
            <person name="Palomares-Rius J.E."/>
            <person name="Zarowiecki M."/>
            <person name="Berriman M."/>
            <person name="Jones J.T."/>
            <person name="Urwin P.E."/>
        </authorList>
    </citation>
    <scope>NUCLEOTIDE SEQUENCE [LARGE SCALE GENOMIC DNA]</scope>
    <source>
        <strain evidence="1">Lindley</strain>
    </source>
</reference>
<sequence length="139" mass="15972">MKGAESVLNPMREDDDLEGDYVIDKKLITVEKWPIISVQQAGQAVQQGVLQHLRHHHFDGVQQQQQFYVQASSTHRCGTTVSTVHATTLRRRAAHYCQELQPQPTQLTRRTDVVQPPKRKGNRTCKQVFENVQCLKSRQ</sequence>
<dbReference type="WBParaSite" id="GPLIN_000225300">
    <property type="protein sequence ID" value="GPLIN_000225300"/>
    <property type="gene ID" value="GPLIN_000225300"/>
</dbReference>
<reference evidence="1" key="1">
    <citation type="submission" date="2013-12" db="EMBL/GenBank/DDBJ databases">
        <authorList>
            <person name="Aslett M."/>
        </authorList>
    </citation>
    <scope>NUCLEOTIDE SEQUENCE [LARGE SCALE GENOMIC DNA]</scope>
    <source>
        <strain evidence="1">Lindley</strain>
    </source>
</reference>